<dbReference type="AlphaFoldDB" id="A0A917A875"/>
<feature type="transmembrane region" description="Helical" evidence="1">
    <location>
        <begin position="7"/>
        <end position="24"/>
    </location>
</feature>
<dbReference type="EMBL" id="BMFJ01000001">
    <property type="protein sequence ID" value="GGE33320.1"/>
    <property type="molecule type" value="Genomic_DNA"/>
</dbReference>
<feature type="transmembrane region" description="Helical" evidence="1">
    <location>
        <begin position="363"/>
        <end position="380"/>
    </location>
</feature>
<evidence type="ECO:0000313" key="2">
    <source>
        <dbReference type="EMBL" id="GGE33320.1"/>
    </source>
</evidence>
<keyword evidence="1" id="KW-1133">Transmembrane helix</keyword>
<accession>A0A917A875</accession>
<feature type="transmembrane region" description="Helical" evidence="1">
    <location>
        <begin position="158"/>
        <end position="175"/>
    </location>
</feature>
<name>A0A917A875_9RHOB</name>
<dbReference type="RefSeq" id="WP_188477681.1">
    <property type="nucleotide sequence ID" value="NZ_BMFJ01000001.1"/>
</dbReference>
<dbReference type="Proteomes" id="UP000612855">
    <property type="component" value="Unassembled WGS sequence"/>
</dbReference>
<feature type="transmembrane region" description="Helical" evidence="1">
    <location>
        <begin position="36"/>
        <end position="59"/>
    </location>
</feature>
<keyword evidence="1" id="KW-0472">Membrane</keyword>
<feature type="transmembrane region" description="Helical" evidence="1">
    <location>
        <begin position="80"/>
        <end position="98"/>
    </location>
</feature>
<organism evidence="2 3">
    <name type="scientific">Primorskyibacter flagellatus</name>
    <dbReference type="NCBI Taxonomy" id="1387277"/>
    <lineage>
        <taxon>Bacteria</taxon>
        <taxon>Pseudomonadati</taxon>
        <taxon>Pseudomonadota</taxon>
        <taxon>Alphaproteobacteria</taxon>
        <taxon>Rhodobacterales</taxon>
        <taxon>Roseobacteraceae</taxon>
        <taxon>Primorskyibacter</taxon>
    </lineage>
</organism>
<reference evidence="3" key="1">
    <citation type="journal article" date="2019" name="Int. J. Syst. Evol. Microbiol.">
        <title>The Global Catalogue of Microorganisms (GCM) 10K type strain sequencing project: providing services to taxonomists for standard genome sequencing and annotation.</title>
        <authorList>
            <consortium name="The Broad Institute Genomics Platform"/>
            <consortium name="The Broad Institute Genome Sequencing Center for Infectious Disease"/>
            <person name="Wu L."/>
            <person name="Ma J."/>
        </authorList>
    </citation>
    <scope>NUCLEOTIDE SEQUENCE [LARGE SCALE GENOMIC DNA]</scope>
    <source>
        <strain evidence="3">CGMCC 1.12664</strain>
    </source>
</reference>
<evidence type="ECO:0008006" key="4">
    <source>
        <dbReference type="Google" id="ProtNLM"/>
    </source>
</evidence>
<keyword evidence="3" id="KW-1185">Reference proteome</keyword>
<comment type="caution">
    <text evidence="2">The sequence shown here is derived from an EMBL/GenBank/DDBJ whole genome shotgun (WGS) entry which is preliminary data.</text>
</comment>
<evidence type="ECO:0000256" key="1">
    <source>
        <dbReference type="SAM" id="Phobius"/>
    </source>
</evidence>
<keyword evidence="1" id="KW-0812">Transmembrane</keyword>
<gene>
    <name evidence="2" type="ORF">GCM10011360_21470</name>
</gene>
<proteinExistence type="predicted"/>
<sequence length="412" mass="46464">MVYNKVWRILVPLYVAGMLSIVYWDPVYIAHEAYSLHVTAMICFLTGFLLPGLFLIVSGRGRSWDRFELPFRDGESIRRFSNVMAFAAAVFSIIYMGFNGFEKFTLLNKNVDALDFRFIGLENVPAYLVFPMEGSRRLLFPLAILLKLGLKASGHPRAGEYLFPIIVIYFLISIINLDRGPVFVMIAVFGFAFIRLERSLMRKAMISLGIVTVVALAGYVVNRLQYNNASFSLADFRDSLGPTLINRIVLSPVKMAQGWIFNQSNLFESPLMLEYARISVLWGGEYVSSRVTFSEYVAPVGLFGDTYRNFGFAGMFFYGALVGTLFVAIQDRVKKLPLPLWLAFDFIGLVLVLYIYYGNVTSLGPFMIAMFLLFAPMLVSRRAEAQDWSMETVDVSAPATQGQAHFRISETA</sequence>
<feature type="transmembrane region" description="Helical" evidence="1">
    <location>
        <begin position="336"/>
        <end position="357"/>
    </location>
</feature>
<feature type="transmembrane region" description="Helical" evidence="1">
    <location>
        <begin position="310"/>
        <end position="329"/>
    </location>
</feature>
<protein>
    <recommendedName>
        <fullName evidence="4">Oligosaccharide repeat unit polymerase</fullName>
    </recommendedName>
</protein>
<feature type="transmembrane region" description="Helical" evidence="1">
    <location>
        <begin position="204"/>
        <end position="221"/>
    </location>
</feature>
<evidence type="ECO:0000313" key="3">
    <source>
        <dbReference type="Proteomes" id="UP000612855"/>
    </source>
</evidence>